<sequence length="150" mass="16548">MLVPSSSSHHLCGNDALPYIHNERRSISLKFHSLIARTKRIKNNSSKIRLIRDDSGGTVRFAHDINDGELAGKRDKEPIELLIEPCAINSFDIDQHNTLFILAVVVQKECVFGFRSSSGGATSISAIASTNSDLLFSQTFLFNFGNQSNP</sequence>
<gene>
    <name evidence="1" type="ORF">L195_g042801</name>
</gene>
<evidence type="ECO:0000313" key="1">
    <source>
        <dbReference type="EMBL" id="PNX86720.1"/>
    </source>
</evidence>
<name>A0A2K3M7I0_TRIPR</name>
<protein>
    <submittedName>
        <fullName evidence="1">Uncharacterized protein</fullName>
    </submittedName>
</protein>
<dbReference type="AlphaFoldDB" id="A0A2K3M7I0"/>
<reference evidence="1 2" key="2">
    <citation type="journal article" date="2017" name="Front. Plant Sci.">
        <title>Gene Classification and Mining of Molecular Markers Useful in Red Clover (Trifolium pratense) Breeding.</title>
        <authorList>
            <person name="Istvanek J."/>
            <person name="Dluhosova J."/>
            <person name="Dluhos P."/>
            <person name="Patkova L."/>
            <person name="Nedelnik J."/>
            <person name="Repkova J."/>
        </authorList>
    </citation>
    <scope>NUCLEOTIDE SEQUENCE [LARGE SCALE GENOMIC DNA]</scope>
    <source>
        <strain evidence="2">cv. Tatra</strain>
        <tissue evidence="1">Young leaves</tissue>
    </source>
</reference>
<comment type="caution">
    <text evidence="1">The sequence shown here is derived from an EMBL/GenBank/DDBJ whole genome shotgun (WGS) entry which is preliminary data.</text>
</comment>
<reference evidence="1 2" key="1">
    <citation type="journal article" date="2014" name="Am. J. Bot.">
        <title>Genome assembly and annotation for red clover (Trifolium pratense; Fabaceae).</title>
        <authorList>
            <person name="Istvanek J."/>
            <person name="Jaros M."/>
            <person name="Krenek A."/>
            <person name="Repkova J."/>
        </authorList>
    </citation>
    <scope>NUCLEOTIDE SEQUENCE [LARGE SCALE GENOMIC DNA]</scope>
    <source>
        <strain evidence="2">cv. Tatra</strain>
        <tissue evidence="1">Young leaves</tissue>
    </source>
</reference>
<dbReference type="EMBL" id="ASHM01051958">
    <property type="protein sequence ID" value="PNX86720.1"/>
    <property type="molecule type" value="Genomic_DNA"/>
</dbReference>
<organism evidence="1 2">
    <name type="scientific">Trifolium pratense</name>
    <name type="common">Red clover</name>
    <dbReference type="NCBI Taxonomy" id="57577"/>
    <lineage>
        <taxon>Eukaryota</taxon>
        <taxon>Viridiplantae</taxon>
        <taxon>Streptophyta</taxon>
        <taxon>Embryophyta</taxon>
        <taxon>Tracheophyta</taxon>
        <taxon>Spermatophyta</taxon>
        <taxon>Magnoliopsida</taxon>
        <taxon>eudicotyledons</taxon>
        <taxon>Gunneridae</taxon>
        <taxon>Pentapetalae</taxon>
        <taxon>rosids</taxon>
        <taxon>fabids</taxon>
        <taxon>Fabales</taxon>
        <taxon>Fabaceae</taxon>
        <taxon>Papilionoideae</taxon>
        <taxon>50 kb inversion clade</taxon>
        <taxon>NPAAA clade</taxon>
        <taxon>Hologalegina</taxon>
        <taxon>IRL clade</taxon>
        <taxon>Trifolieae</taxon>
        <taxon>Trifolium</taxon>
    </lineage>
</organism>
<proteinExistence type="predicted"/>
<dbReference type="Proteomes" id="UP000236291">
    <property type="component" value="Unassembled WGS sequence"/>
</dbReference>
<evidence type="ECO:0000313" key="2">
    <source>
        <dbReference type="Proteomes" id="UP000236291"/>
    </source>
</evidence>
<dbReference type="ExpressionAtlas" id="A0A2K3M7I0">
    <property type="expression patterns" value="baseline"/>
</dbReference>
<accession>A0A2K3M7I0</accession>